<feature type="region of interest" description="Disordered" evidence="1">
    <location>
        <begin position="422"/>
        <end position="456"/>
    </location>
</feature>
<evidence type="ECO:0000313" key="5">
    <source>
        <dbReference type="Proteomes" id="UP000655225"/>
    </source>
</evidence>
<feature type="region of interest" description="Disordered" evidence="1">
    <location>
        <begin position="482"/>
        <end position="503"/>
    </location>
</feature>
<feature type="domain" description="Retrotransposon Copia-like N-terminal" evidence="2">
    <location>
        <begin position="36"/>
        <end position="71"/>
    </location>
</feature>
<name>A0A834Z462_TETSI</name>
<dbReference type="EMBL" id="JABCRI010000012">
    <property type="protein sequence ID" value="KAF8396921.1"/>
    <property type="molecule type" value="Genomic_DNA"/>
</dbReference>
<evidence type="ECO:0008006" key="6">
    <source>
        <dbReference type="Google" id="ProtNLM"/>
    </source>
</evidence>
<evidence type="ECO:0000259" key="3">
    <source>
        <dbReference type="Pfam" id="PF22936"/>
    </source>
</evidence>
<keyword evidence="5" id="KW-1185">Reference proteome</keyword>
<dbReference type="InterPro" id="IPR029472">
    <property type="entry name" value="Copia-like_N"/>
</dbReference>
<evidence type="ECO:0000313" key="4">
    <source>
        <dbReference type="EMBL" id="KAF8396921.1"/>
    </source>
</evidence>
<dbReference type="InterPro" id="IPR054722">
    <property type="entry name" value="PolX-like_BBD"/>
</dbReference>
<gene>
    <name evidence="4" type="ORF">HHK36_018556</name>
</gene>
<dbReference type="OrthoDB" id="1690976at2759"/>
<dbReference type="PANTHER" id="PTHR34222:SF100">
    <property type="entry name" value="CCHC-TYPE DOMAIN-CONTAINING PROTEIN"/>
    <property type="match status" value="1"/>
</dbReference>
<accession>A0A834Z462</accession>
<comment type="caution">
    <text evidence="4">The sequence shown here is derived from an EMBL/GenBank/DDBJ whole genome shotgun (WGS) entry which is preliminary data.</text>
</comment>
<dbReference type="Proteomes" id="UP000655225">
    <property type="component" value="Unassembled WGS sequence"/>
</dbReference>
<dbReference type="PANTHER" id="PTHR34222">
    <property type="entry name" value="GAG_PRE-INTEGRS DOMAIN-CONTAINING PROTEIN"/>
    <property type="match status" value="1"/>
</dbReference>
<dbReference type="AlphaFoldDB" id="A0A834Z462"/>
<evidence type="ECO:0000259" key="2">
    <source>
        <dbReference type="Pfam" id="PF14244"/>
    </source>
</evidence>
<evidence type="ECO:0000256" key="1">
    <source>
        <dbReference type="SAM" id="MobiDB-lite"/>
    </source>
</evidence>
<protein>
    <recommendedName>
        <fullName evidence="6">Retrotransposon Copia-like N-terminal domain-containing protein</fullName>
    </recommendedName>
</protein>
<dbReference type="Pfam" id="PF22936">
    <property type="entry name" value="Pol_BBD"/>
    <property type="match status" value="1"/>
</dbReference>
<sequence length="627" mass="69009">MTEPAKEVVPAAPPAFLVPRTDLSITQSTPAQRVSSVLLNGHNFHAWSRSFLLYLGGKRKTGWILGKEPKPTASDPKVEHALTKMYAHAHCDSRIFELYRDISHASQAALGFSIADFFGYLQTRWEELAQYEPLSEFPIDAVVESKHLDRRHTYQFLMGLKPEFEAFRAQILNTSHMPSLYKAFATVDADERRRRLLPPTPSPELSPPVPDQMAFLAPLGPRSGNKDRGKWAPRTGVIAEVAPAPSISDYSQLQSQIAQLQSHLGLGPASSATISSASPTVTLATGIPTALHVKSGNPTWILDSGANNHMTGELSILSSPTTPVTQSVRIADGSSIKISSQGPDLEEDFCRGYECDVLYYFGDPPSSKVSSSSLQTFVLLVFDSSVFSIQTLDLWHAHLGHANIQYLCWLFPPLNKACTPSLPGPVEETPPEDRPLLPRPTPILEPPPVSSPSLTSRSLPPVITSDLFPYVPCCLRSNVPRRLRSHVPPPNSSPDSGTSPLPLAFDIAPPRYPPRDLMALQLSLGPSVANGVRIAAPALFSPPSTVALHFIHTWRHRYSDLETMSLLDELHQRRQHLRSSPLPQQIGHLMLLRAFNHHLKFDLKSSRHCARVSEPIIIGSPLDLYLA</sequence>
<proteinExistence type="predicted"/>
<feature type="domain" description="Retrovirus-related Pol polyprotein from transposon TNT 1-94-like beta-barrel" evidence="3">
    <location>
        <begin position="300"/>
        <end position="342"/>
    </location>
</feature>
<feature type="compositionally biased region" description="Pro residues" evidence="1">
    <location>
        <begin position="437"/>
        <end position="450"/>
    </location>
</feature>
<dbReference type="Pfam" id="PF14244">
    <property type="entry name" value="Retrotran_gag_3"/>
    <property type="match status" value="1"/>
</dbReference>
<organism evidence="4 5">
    <name type="scientific">Tetracentron sinense</name>
    <name type="common">Spur-leaf</name>
    <dbReference type="NCBI Taxonomy" id="13715"/>
    <lineage>
        <taxon>Eukaryota</taxon>
        <taxon>Viridiplantae</taxon>
        <taxon>Streptophyta</taxon>
        <taxon>Embryophyta</taxon>
        <taxon>Tracheophyta</taxon>
        <taxon>Spermatophyta</taxon>
        <taxon>Magnoliopsida</taxon>
        <taxon>Trochodendrales</taxon>
        <taxon>Trochodendraceae</taxon>
        <taxon>Tetracentron</taxon>
    </lineage>
</organism>
<reference evidence="4 5" key="1">
    <citation type="submission" date="2020-04" db="EMBL/GenBank/DDBJ databases">
        <title>Plant Genome Project.</title>
        <authorList>
            <person name="Zhang R.-G."/>
        </authorList>
    </citation>
    <scope>NUCLEOTIDE SEQUENCE [LARGE SCALE GENOMIC DNA]</scope>
    <source>
        <strain evidence="4">YNK0</strain>
        <tissue evidence="4">Leaf</tissue>
    </source>
</reference>